<dbReference type="AlphaFoldDB" id="A0A8H6TLZ4"/>
<gene>
    <name evidence="1" type="ORF">HMN09_00251600</name>
</gene>
<evidence type="ECO:0000313" key="2">
    <source>
        <dbReference type="Proteomes" id="UP000613580"/>
    </source>
</evidence>
<sequence length="178" mass="20866">MAQLPTTPIPFTFLKARLEDCEVVGPDDVVYYEISTTHGFLGPEMTTIQSIGHVSGSINWREHSFTLNGVEKTLGDLEHREKGLLGWFSSERDWDWNERPYNFKYHDMHKELLATPKFPGGEIVRFTTYQYHLVHESARAVIYFPQNMDLTERMFLLMAVIAMEVAREEQERRRRRIA</sequence>
<reference evidence="1" key="1">
    <citation type="submission" date="2020-05" db="EMBL/GenBank/DDBJ databases">
        <title>Mycena genomes resolve the evolution of fungal bioluminescence.</title>
        <authorList>
            <person name="Tsai I.J."/>
        </authorList>
    </citation>
    <scope>NUCLEOTIDE SEQUENCE</scope>
    <source>
        <strain evidence="1">110903Hualien_Pintung</strain>
    </source>
</reference>
<dbReference type="EMBL" id="JACAZE010000003">
    <property type="protein sequence ID" value="KAF7319152.1"/>
    <property type="molecule type" value="Genomic_DNA"/>
</dbReference>
<name>A0A8H6TLZ4_MYCCL</name>
<accession>A0A8H6TLZ4</accession>
<comment type="caution">
    <text evidence="1">The sequence shown here is derived from an EMBL/GenBank/DDBJ whole genome shotgun (WGS) entry which is preliminary data.</text>
</comment>
<protein>
    <submittedName>
        <fullName evidence="1">Uncharacterized protein</fullName>
    </submittedName>
</protein>
<keyword evidence="2" id="KW-1185">Reference proteome</keyword>
<proteinExistence type="predicted"/>
<dbReference type="Proteomes" id="UP000613580">
    <property type="component" value="Unassembled WGS sequence"/>
</dbReference>
<dbReference type="OrthoDB" id="2920287at2759"/>
<organism evidence="1 2">
    <name type="scientific">Mycena chlorophos</name>
    <name type="common">Agaric fungus</name>
    <name type="synonym">Agaricus chlorophos</name>
    <dbReference type="NCBI Taxonomy" id="658473"/>
    <lineage>
        <taxon>Eukaryota</taxon>
        <taxon>Fungi</taxon>
        <taxon>Dikarya</taxon>
        <taxon>Basidiomycota</taxon>
        <taxon>Agaricomycotina</taxon>
        <taxon>Agaricomycetes</taxon>
        <taxon>Agaricomycetidae</taxon>
        <taxon>Agaricales</taxon>
        <taxon>Marasmiineae</taxon>
        <taxon>Mycenaceae</taxon>
        <taxon>Mycena</taxon>
    </lineage>
</organism>
<evidence type="ECO:0000313" key="1">
    <source>
        <dbReference type="EMBL" id="KAF7319152.1"/>
    </source>
</evidence>